<sequence>MLFIFTKAQMSGNFSLPPDKYKAEVLDKSIQNIYYQLNFISNPKSDSKKDAVCVLQLGEKFTKFFELNTMKYDSLVEKYSHEDKIGAKEMNLMFAFYSKWKPILLRDLNKNLITIQDKAKDNYQYSEEQPIINWKLENESKNILGYTCQKATTEFRGRKFTAWYSKDLPINNGPYIFNGLPGLIMELEDKKNQYHFIAIAMDKKPMQIYLRNEDEIFKVTRKKYREVQKAYHDNPAFFRGPIYDSEGNEVKQQTKSKPYNPIELE</sequence>
<organism evidence="1 2">
    <name type="scientific">Chryseobacterium wanjuense</name>
    <dbReference type="NCBI Taxonomy" id="356305"/>
    <lineage>
        <taxon>Bacteria</taxon>
        <taxon>Pseudomonadati</taxon>
        <taxon>Bacteroidota</taxon>
        <taxon>Flavobacteriia</taxon>
        <taxon>Flavobacteriales</taxon>
        <taxon>Weeksellaceae</taxon>
        <taxon>Chryseobacterium group</taxon>
        <taxon>Chryseobacterium</taxon>
    </lineage>
</organism>
<evidence type="ECO:0000313" key="1">
    <source>
        <dbReference type="EMBL" id="SEW32241.1"/>
    </source>
</evidence>
<accession>A0A1I0QXY4</accession>
<name>A0A1I0QXY4_9FLAO</name>
<keyword evidence="2" id="KW-1185">Reference proteome</keyword>
<dbReference type="EMBL" id="FOIU01000001">
    <property type="protein sequence ID" value="SEW32241.1"/>
    <property type="molecule type" value="Genomic_DNA"/>
</dbReference>
<dbReference type="InterPro" id="IPR005901">
    <property type="entry name" value="GLPGLI"/>
</dbReference>
<protein>
    <submittedName>
        <fullName evidence="1">GLPGLI family protein</fullName>
    </submittedName>
</protein>
<dbReference type="NCBIfam" id="TIGR01200">
    <property type="entry name" value="GLPGLI"/>
    <property type="match status" value="1"/>
</dbReference>
<gene>
    <name evidence="1" type="ORF">SAMN05421841_2279</name>
</gene>
<dbReference type="STRING" id="356305.SAMN05421841_2279"/>
<dbReference type="AlphaFoldDB" id="A0A1I0QXY4"/>
<evidence type="ECO:0000313" key="2">
    <source>
        <dbReference type="Proteomes" id="UP000199469"/>
    </source>
</evidence>
<dbReference type="Proteomes" id="UP000199469">
    <property type="component" value="Unassembled WGS sequence"/>
</dbReference>
<proteinExistence type="predicted"/>
<dbReference type="Pfam" id="PF22252">
    <property type="entry name" value="PNGase_F-II_N"/>
    <property type="match status" value="1"/>
</dbReference>
<reference evidence="2" key="1">
    <citation type="submission" date="2016-10" db="EMBL/GenBank/DDBJ databases">
        <authorList>
            <person name="Varghese N."/>
            <person name="Submissions S."/>
        </authorList>
    </citation>
    <scope>NUCLEOTIDE SEQUENCE [LARGE SCALE GENOMIC DNA]</scope>
    <source>
        <strain evidence="2">DSM 17724</strain>
    </source>
</reference>